<dbReference type="RefSeq" id="WP_188560234.1">
    <property type="nucleotide sequence ID" value="NZ_BMGY01000002.1"/>
</dbReference>
<name>A0ABQ1ZTZ7_9BACT</name>
<comment type="caution">
    <text evidence="1">The sequence shown here is derived from an EMBL/GenBank/DDBJ whole genome shotgun (WGS) entry which is preliminary data.</text>
</comment>
<keyword evidence="2" id="KW-1185">Reference proteome</keyword>
<dbReference type="Proteomes" id="UP000637774">
    <property type="component" value="Unassembled WGS sequence"/>
</dbReference>
<evidence type="ECO:0000313" key="2">
    <source>
        <dbReference type="Proteomes" id="UP000637774"/>
    </source>
</evidence>
<dbReference type="EMBL" id="BMGY01000002">
    <property type="protein sequence ID" value="GGH79307.1"/>
    <property type="molecule type" value="Genomic_DNA"/>
</dbReference>
<protein>
    <submittedName>
        <fullName evidence="1">Uncharacterized protein</fullName>
    </submittedName>
</protein>
<organism evidence="1 2">
    <name type="scientific">Hymenobacter frigidus</name>
    <dbReference type="NCBI Taxonomy" id="1524095"/>
    <lineage>
        <taxon>Bacteria</taxon>
        <taxon>Pseudomonadati</taxon>
        <taxon>Bacteroidota</taxon>
        <taxon>Cytophagia</taxon>
        <taxon>Cytophagales</taxon>
        <taxon>Hymenobacteraceae</taxon>
        <taxon>Hymenobacter</taxon>
    </lineage>
</organism>
<gene>
    <name evidence="1" type="ORF">GCM10011495_02840</name>
</gene>
<accession>A0ABQ1ZTZ7</accession>
<evidence type="ECO:0000313" key="1">
    <source>
        <dbReference type="EMBL" id="GGH79307.1"/>
    </source>
</evidence>
<sequence length="143" mass="16524">MAFDKTLILERWETPCSDAKGLFIVRLIEEEGLTFCVRDDEYEYAFKFDSFGPYQVADEAFLEAYQIDVVEYRASANSTKNALGWTCLVSNSLWEKSFNEGLMHHIYFQEGLQHYSIQTWDSCLDILAPQAPVISISRLTDKK</sequence>
<reference evidence="2" key="1">
    <citation type="journal article" date="2019" name="Int. J. Syst. Evol. Microbiol.">
        <title>The Global Catalogue of Microorganisms (GCM) 10K type strain sequencing project: providing services to taxonomists for standard genome sequencing and annotation.</title>
        <authorList>
            <consortium name="The Broad Institute Genomics Platform"/>
            <consortium name="The Broad Institute Genome Sequencing Center for Infectious Disease"/>
            <person name="Wu L."/>
            <person name="Ma J."/>
        </authorList>
    </citation>
    <scope>NUCLEOTIDE SEQUENCE [LARGE SCALE GENOMIC DNA]</scope>
    <source>
        <strain evidence="2">CGMCC 1.14966</strain>
    </source>
</reference>
<proteinExistence type="predicted"/>